<feature type="transmembrane region" description="Helical" evidence="1">
    <location>
        <begin position="35"/>
        <end position="52"/>
    </location>
</feature>
<keyword evidence="3" id="KW-1185">Reference proteome</keyword>
<dbReference type="RefSeq" id="WP_171202845.1">
    <property type="nucleotide sequence ID" value="NZ_BAAANP010000019.1"/>
</dbReference>
<feature type="transmembrane region" description="Helical" evidence="1">
    <location>
        <begin position="12"/>
        <end position="29"/>
    </location>
</feature>
<organism evidence="2 3">
    <name type="scientific">Pseudokineococcus marinus</name>
    <dbReference type="NCBI Taxonomy" id="351215"/>
    <lineage>
        <taxon>Bacteria</taxon>
        <taxon>Bacillati</taxon>
        <taxon>Actinomycetota</taxon>
        <taxon>Actinomycetes</taxon>
        <taxon>Kineosporiales</taxon>
        <taxon>Kineosporiaceae</taxon>
        <taxon>Pseudokineococcus</taxon>
    </lineage>
</organism>
<comment type="caution">
    <text evidence="2">The sequence shown here is derived from an EMBL/GenBank/DDBJ whole genome shotgun (WGS) entry which is preliminary data.</text>
</comment>
<dbReference type="AlphaFoldDB" id="A0A849BNM5"/>
<protein>
    <submittedName>
        <fullName evidence="2">Uncharacterized protein</fullName>
    </submittedName>
</protein>
<evidence type="ECO:0000313" key="3">
    <source>
        <dbReference type="Proteomes" id="UP000555552"/>
    </source>
</evidence>
<dbReference type="EMBL" id="JABEMA010000089">
    <property type="protein sequence ID" value="NNH23015.1"/>
    <property type="molecule type" value="Genomic_DNA"/>
</dbReference>
<accession>A0A849BNM5</accession>
<keyword evidence="1" id="KW-0812">Transmembrane</keyword>
<evidence type="ECO:0000256" key="1">
    <source>
        <dbReference type="SAM" id="Phobius"/>
    </source>
</evidence>
<name>A0A849BNM5_9ACTN</name>
<sequence>MLHRHPRLTSFVARFLVIVVTLGVVDALAPGLSTVLRVVVAVAASLAVGALVDRQLGLTGRRNPSDGPPGQH</sequence>
<reference evidence="2 3" key="1">
    <citation type="submission" date="2020-05" db="EMBL/GenBank/DDBJ databases">
        <title>MicrobeNet Type strains.</title>
        <authorList>
            <person name="Nicholson A.C."/>
        </authorList>
    </citation>
    <scope>NUCLEOTIDE SEQUENCE [LARGE SCALE GENOMIC DNA]</scope>
    <source>
        <strain evidence="2 3">JCM 14547</strain>
    </source>
</reference>
<keyword evidence="1" id="KW-1133">Transmembrane helix</keyword>
<dbReference type="Proteomes" id="UP000555552">
    <property type="component" value="Unassembled WGS sequence"/>
</dbReference>
<evidence type="ECO:0000313" key="2">
    <source>
        <dbReference type="EMBL" id="NNH23015.1"/>
    </source>
</evidence>
<gene>
    <name evidence="2" type="ORF">HLB09_07910</name>
</gene>
<keyword evidence="1" id="KW-0472">Membrane</keyword>
<proteinExistence type="predicted"/>